<feature type="region of interest" description="Disordered" evidence="4">
    <location>
        <begin position="165"/>
        <end position="194"/>
    </location>
</feature>
<dbReference type="EMBL" id="JBAMMX010000013">
    <property type="protein sequence ID" value="KAK6928940.1"/>
    <property type="molecule type" value="Genomic_DNA"/>
</dbReference>
<gene>
    <name evidence="6" type="ORF">RJ641_005145</name>
</gene>
<evidence type="ECO:0000256" key="4">
    <source>
        <dbReference type="SAM" id="MobiDB-lite"/>
    </source>
</evidence>
<keyword evidence="1" id="KW-0723">Serine/threonine-protein kinase</keyword>
<dbReference type="FunFam" id="3.30.200.20:FF:000604">
    <property type="entry name" value="Proline-rich receptor-like protein kinase PERK8"/>
    <property type="match status" value="1"/>
</dbReference>
<dbReference type="InterPro" id="IPR011009">
    <property type="entry name" value="Kinase-like_dom_sf"/>
</dbReference>
<protein>
    <submittedName>
        <fullName evidence="6">Serine-threonine/tyrosine-protein kinase, catalytic domain</fullName>
    </submittedName>
</protein>
<dbReference type="PANTHER" id="PTHR47989:SF8">
    <property type="entry name" value="INACTIVE PROTEIN KINASE SELMODRAFT_444075-LIKE"/>
    <property type="match status" value="1"/>
</dbReference>
<keyword evidence="7" id="KW-1185">Reference proteome</keyword>
<comment type="caution">
    <text evidence="6">The sequence shown here is derived from an EMBL/GenBank/DDBJ whole genome shotgun (WGS) entry which is preliminary data.</text>
</comment>
<reference evidence="6 7" key="1">
    <citation type="submission" date="2023-12" db="EMBL/GenBank/DDBJ databases">
        <title>A high-quality genome assembly for Dillenia turbinata (Dilleniales).</title>
        <authorList>
            <person name="Chanderbali A."/>
        </authorList>
    </citation>
    <scope>NUCLEOTIDE SEQUENCE [LARGE SCALE GENOMIC DNA]</scope>
    <source>
        <strain evidence="6">LSX21</strain>
        <tissue evidence="6">Leaf</tissue>
    </source>
</reference>
<evidence type="ECO:0000259" key="5">
    <source>
        <dbReference type="PROSITE" id="PS50011"/>
    </source>
</evidence>
<keyword evidence="3" id="KW-0067">ATP-binding</keyword>
<evidence type="ECO:0000313" key="7">
    <source>
        <dbReference type="Proteomes" id="UP001370490"/>
    </source>
</evidence>
<feature type="domain" description="Protein kinase" evidence="5">
    <location>
        <begin position="305"/>
        <end position="578"/>
    </location>
</feature>
<dbReference type="InterPro" id="IPR008266">
    <property type="entry name" value="Tyr_kinase_AS"/>
</dbReference>
<evidence type="ECO:0000256" key="1">
    <source>
        <dbReference type="ARBA" id="ARBA00022527"/>
    </source>
</evidence>
<feature type="compositionally biased region" description="Low complexity" evidence="4">
    <location>
        <begin position="175"/>
        <end position="194"/>
    </location>
</feature>
<proteinExistence type="predicted"/>
<evidence type="ECO:0000313" key="6">
    <source>
        <dbReference type="EMBL" id="KAK6928940.1"/>
    </source>
</evidence>
<dbReference type="PROSITE" id="PS50011">
    <property type="entry name" value="PROTEIN_KINASE_DOM"/>
    <property type="match status" value="1"/>
</dbReference>
<sequence length="585" mass="66169">MSEEAAQKVVVVQDASRDVSMSAVRWILPRLSLKPGDELMLLGVLHQVNNPSTFSFMGAGQRLGYKTNVGSSNPKVVEEEVARKKEEYTKNEEIIQLTQQYQNEKCRQMKKDKRYFMEKLECKISRLKRDNKIEELRGPRQNVQTRVSVIRSSGNRIHVRYNEMIPGSEDDETSPRSNTFSKSSSSEKLQYTTTASSSSFANTDTLSYNFGESKHSLLPFSEDFITNMEKETAGDRSLFTTNECPLEILGMQLERQNIDDVLTGGLQPEDVFGDSFCSICKNRPPKIGWKKDFTYAELEAATDKFSKNNFLSEGGFGSVYWGELKNGLKIAVKQHKNASSQGEKEFKAEVDVLSKARHENLVMLLGSCSEGSNRLLVYEFVCNGSLDQHLSNRSQQNLSWDRRIKIALGAAKGLKYLHDNKIIHRDMRPNNILVTHDHESLLGDFGLARTQHEDSDHSSETRVVGTLGYVAPEYAESGRISTKTDVYAFGVVLLQLITGLRTTDKILGGKSLVGWARPLLEERNYPDLLDQRIADSHDMHQLFWMVQVAEKCLSKDPQNRLSMDKVFLAFGTEAKKFLSIKRLIS</sequence>
<dbReference type="GO" id="GO:0004674">
    <property type="term" value="F:protein serine/threonine kinase activity"/>
    <property type="evidence" value="ECO:0007669"/>
    <property type="project" value="UniProtKB-KW"/>
</dbReference>
<dbReference type="PANTHER" id="PTHR47989">
    <property type="entry name" value="OS01G0750732 PROTEIN"/>
    <property type="match status" value="1"/>
</dbReference>
<keyword evidence="6" id="KW-0808">Transferase</keyword>
<dbReference type="AlphaFoldDB" id="A0AAN8V7F6"/>
<keyword evidence="2" id="KW-0547">Nucleotide-binding</keyword>
<dbReference type="SUPFAM" id="SSF56112">
    <property type="entry name" value="Protein kinase-like (PK-like)"/>
    <property type="match status" value="1"/>
</dbReference>
<accession>A0AAN8V7F6</accession>
<dbReference type="Gene3D" id="3.30.200.20">
    <property type="entry name" value="Phosphorylase Kinase, domain 1"/>
    <property type="match status" value="1"/>
</dbReference>
<name>A0AAN8V7F6_9MAGN</name>
<dbReference type="Pfam" id="PF07714">
    <property type="entry name" value="PK_Tyr_Ser-Thr"/>
    <property type="match status" value="1"/>
</dbReference>
<evidence type="ECO:0000256" key="2">
    <source>
        <dbReference type="ARBA" id="ARBA00022741"/>
    </source>
</evidence>
<keyword evidence="6" id="KW-0418">Kinase</keyword>
<dbReference type="InterPro" id="IPR000719">
    <property type="entry name" value="Prot_kinase_dom"/>
</dbReference>
<dbReference type="PROSITE" id="PS00109">
    <property type="entry name" value="PROTEIN_KINASE_TYR"/>
    <property type="match status" value="1"/>
</dbReference>
<dbReference type="Proteomes" id="UP001370490">
    <property type="component" value="Unassembled WGS sequence"/>
</dbReference>
<dbReference type="FunFam" id="1.10.510.10:FF:000849">
    <property type="entry name" value="receptor-like cytosolic serine/threonine-protein kinase RBK1 isoform X1"/>
    <property type="match status" value="1"/>
</dbReference>
<dbReference type="Gene3D" id="1.10.510.10">
    <property type="entry name" value="Transferase(Phosphotransferase) domain 1"/>
    <property type="match status" value="1"/>
</dbReference>
<dbReference type="GO" id="GO:0005524">
    <property type="term" value="F:ATP binding"/>
    <property type="evidence" value="ECO:0007669"/>
    <property type="project" value="UniProtKB-KW"/>
</dbReference>
<organism evidence="6 7">
    <name type="scientific">Dillenia turbinata</name>
    <dbReference type="NCBI Taxonomy" id="194707"/>
    <lineage>
        <taxon>Eukaryota</taxon>
        <taxon>Viridiplantae</taxon>
        <taxon>Streptophyta</taxon>
        <taxon>Embryophyta</taxon>
        <taxon>Tracheophyta</taxon>
        <taxon>Spermatophyta</taxon>
        <taxon>Magnoliopsida</taxon>
        <taxon>eudicotyledons</taxon>
        <taxon>Gunneridae</taxon>
        <taxon>Pentapetalae</taxon>
        <taxon>Dilleniales</taxon>
        <taxon>Dilleniaceae</taxon>
        <taxon>Dillenia</taxon>
    </lineage>
</organism>
<dbReference type="InterPro" id="IPR001245">
    <property type="entry name" value="Ser-Thr/Tyr_kinase_cat_dom"/>
</dbReference>
<evidence type="ECO:0000256" key="3">
    <source>
        <dbReference type="ARBA" id="ARBA00022840"/>
    </source>
</evidence>